<feature type="non-terminal residue" evidence="6">
    <location>
        <position position="267"/>
    </location>
</feature>
<dbReference type="InterPro" id="IPR007197">
    <property type="entry name" value="rSAM"/>
</dbReference>
<dbReference type="SFLD" id="SFLDG01067">
    <property type="entry name" value="SPASM/twitch_domain_containing"/>
    <property type="match status" value="1"/>
</dbReference>
<keyword evidence="1" id="KW-0949">S-adenosyl-L-methionine</keyword>
<dbReference type="CDD" id="cd01335">
    <property type="entry name" value="Radical_SAM"/>
    <property type="match status" value="1"/>
</dbReference>
<evidence type="ECO:0000259" key="5">
    <source>
        <dbReference type="PROSITE" id="PS51918"/>
    </source>
</evidence>
<name>A0A382VL98_9ZZZZ</name>
<evidence type="ECO:0000256" key="1">
    <source>
        <dbReference type="ARBA" id="ARBA00022691"/>
    </source>
</evidence>
<dbReference type="PROSITE" id="PS51918">
    <property type="entry name" value="RADICAL_SAM"/>
    <property type="match status" value="1"/>
</dbReference>
<dbReference type="AlphaFoldDB" id="A0A382VL98"/>
<sequence>MGWGAATPVRDFVQSPFRGITIATSATQIPSPTPAAGIEAYERERDLALDHDPRRRENYARYLACDRSSTQLDFLPIKLDIENVSRCNFRCTMCQVSDWEKGQRAEDMPFEAFKQLLEEQYGVIEIKLQGMGEPILQGNAFFNMIEHARSTHIWVRTITNGSLLHLKDNYRKLIDADPNEVQISIDGADKEVFEGIRRQSRFDQVIENCRTINAYCESQSVVRTKMWTVVQKDNSHQLRELVDLAAELGFRSQCFSLSLTGGGQEKW</sequence>
<evidence type="ECO:0000256" key="2">
    <source>
        <dbReference type="ARBA" id="ARBA00022723"/>
    </source>
</evidence>
<feature type="domain" description="Radical SAM core" evidence="5">
    <location>
        <begin position="67"/>
        <end position="267"/>
    </location>
</feature>
<accession>A0A382VL98</accession>
<evidence type="ECO:0000256" key="3">
    <source>
        <dbReference type="ARBA" id="ARBA00023004"/>
    </source>
</evidence>
<dbReference type="InterPro" id="IPR013785">
    <property type="entry name" value="Aldolase_TIM"/>
</dbReference>
<dbReference type="Pfam" id="PF04055">
    <property type="entry name" value="Radical_SAM"/>
    <property type="match status" value="1"/>
</dbReference>
<dbReference type="PANTHER" id="PTHR11228">
    <property type="entry name" value="RADICAL SAM DOMAIN PROTEIN"/>
    <property type="match status" value="1"/>
</dbReference>
<dbReference type="SFLD" id="SFLDS00029">
    <property type="entry name" value="Radical_SAM"/>
    <property type="match status" value="1"/>
</dbReference>
<keyword evidence="2" id="KW-0479">Metal-binding</keyword>
<evidence type="ECO:0000313" key="6">
    <source>
        <dbReference type="EMBL" id="SVD47297.1"/>
    </source>
</evidence>
<dbReference type="GO" id="GO:0051536">
    <property type="term" value="F:iron-sulfur cluster binding"/>
    <property type="evidence" value="ECO:0007669"/>
    <property type="project" value="UniProtKB-KW"/>
</dbReference>
<keyword evidence="4" id="KW-0411">Iron-sulfur</keyword>
<dbReference type="GO" id="GO:0046872">
    <property type="term" value="F:metal ion binding"/>
    <property type="evidence" value="ECO:0007669"/>
    <property type="project" value="UniProtKB-KW"/>
</dbReference>
<proteinExistence type="predicted"/>
<organism evidence="6">
    <name type="scientific">marine metagenome</name>
    <dbReference type="NCBI Taxonomy" id="408172"/>
    <lineage>
        <taxon>unclassified sequences</taxon>
        <taxon>metagenomes</taxon>
        <taxon>ecological metagenomes</taxon>
    </lineage>
</organism>
<evidence type="ECO:0000256" key="4">
    <source>
        <dbReference type="ARBA" id="ARBA00023014"/>
    </source>
</evidence>
<dbReference type="PANTHER" id="PTHR11228:SF7">
    <property type="entry name" value="PQQA PEPTIDE CYCLASE"/>
    <property type="match status" value="1"/>
</dbReference>
<protein>
    <recommendedName>
        <fullName evidence="5">Radical SAM core domain-containing protein</fullName>
    </recommendedName>
</protein>
<dbReference type="Gene3D" id="3.20.20.70">
    <property type="entry name" value="Aldolase class I"/>
    <property type="match status" value="1"/>
</dbReference>
<dbReference type="SUPFAM" id="SSF102114">
    <property type="entry name" value="Radical SAM enzymes"/>
    <property type="match status" value="1"/>
</dbReference>
<dbReference type="GO" id="GO:0003824">
    <property type="term" value="F:catalytic activity"/>
    <property type="evidence" value="ECO:0007669"/>
    <property type="project" value="InterPro"/>
</dbReference>
<keyword evidence="3" id="KW-0408">Iron</keyword>
<dbReference type="EMBL" id="UINC01152887">
    <property type="protein sequence ID" value="SVD47297.1"/>
    <property type="molecule type" value="Genomic_DNA"/>
</dbReference>
<dbReference type="InterPro" id="IPR050377">
    <property type="entry name" value="Radical_SAM_PqqE_MftC-like"/>
</dbReference>
<dbReference type="InterPro" id="IPR058240">
    <property type="entry name" value="rSAM_sf"/>
</dbReference>
<gene>
    <name evidence="6" type="ORF">METZ01_LOCUS400151</name>
</gene>
<reference evidence="6" key="1">
    <citation type="submission" date="2018-05" db="EMBL/GenBank/DDBJ databases">
        <authorList>
            <person name="Lanie J.A."/>
            <person name="Ng W.-L."/>
            <person name="Kazmierczak K.M."/>
            <person name="Andrzejewski T.M."/>
            <person name="Davidsen T.M."/>
            <person name="Wayne K.J."/>
            <person name="Tettelin H."/>
            <person name="Glass J.I."/>
            <person name="Rusch D."/>
            <person name="Podicherti R."/>
            <person name="Tsui H.-C.T."/>
            <person name="Winkler M.E."/>
        </authorList>
    </citation>
    <scope>NUCLEOTIDE SEQUENCE</scope>
</reference>